<dbReference type="OrthoDB" id="10395390at2759"/>
<proteinExistence type="predicted"/>
<reference evidence="2 3" key="1">
    <citation type="journal article" date="2016" name="BMC Genomics">
        <title>Comparative genomic and transcriptomic analyses of the Fuzhuan brick tea-fermentation fungus Aspergillus cristatus.</title>
        <authorList>
            <person name="Ge Y."/>
            <person name="Wang Y."/>
            <person name="Liu Y."/>
            <person name="Tan Y."/>
            <person name="Ren X."/>
            <person name="Zhang X."/>
            <person name="Hyde K.D."/>
            <person name="Liu Y."/>
            <person name="Liu Z."/>
        </authorList>
    </citation>
    <scope>NUCLEOTIDE SEQUENCE [LARGE SCALE GENOMIC DNA]</scope>
    <source>
        <strain evidence="2 3">GZAAS20.1005</strain>
    </source>
</reference>
<dbReference type="VEuPathDB" id="FungiDB:SI65_06585"/>
<evidence type="ECO:0000313" key="3">
    <source>
        <dbReference type="Proteomes" id="UP000094569"/>
    </source>
</evidence>
<evidence type="ECO:0000256" key="1">
    <source>
        <dbReference type="SAM" id="SignalP"/>
    </source>
</evidence>
<dbReference type="EMBL" id="JXNT01000007">
    <property type="protein sequence ID" value="ODM17797.1"/>
    <property type="molecule type" value="Genomic_DNA"/>
</dbReference>
<feature type="chain" id="PRO_5009123608" evidence="1">
    <location>
        <begin position="19"/>
        <end position="454"/>
    </location>
</feature>
<dbReference type="AlphaFoldDB" id="A0A1E3BA30"/>
<sequence>MQLSIATLTAIVVTLANAAPISPADQIAAIVDGKPLPQHAPHHEFNKDNSKDVVDLLGHTQLLNGNGLNVLGGKANGGISKRQELERLYPEHYGSVESSEDDSSDVLDLLGHASLLNGNSINLLGGKANGGISKRQLGAVTGLLNGGARKRGYPQQEHNKDNSKDVVDLLGHVQALNNDGINVLGGKANGGIGKRGHPEVEHNKDNSADVVDALGHVQALNNDGINLLGHSANGGIGKRGYPVEQESNKHNSEDVLDVLGHVQALNGNGINLLGHSANGGISKRGYPVKHNEDNSADVVDLLGHTDLLDADAIAILAHAANGGITKRGYPVEEEHNKDNSEDVLNLLGHLQLLNNNGINLLGHSANGGIDKRSDIDNSEDVADVLGHTKLLNNDGINILGGSANGGASHKPEPKPIVIKEKEHKPEAPEQDHVAIVGPSFEANQIQQVHQQNHQ</sequence>
<keyword evidence="3" id="KW-1185">Reference proteome</keyword>
<feature type="signal peptide" evidence="1">
    <location>
        <begin position="1"/>
        <end position="18"/>
    </location>
</feature>
<organism evidence="2 3">
    <name type="scientific">Aspergillus cristatus</name>
    <name type="common">Chinese Fuzhuan brick tea-fermentation fungus</name>
    <name type="synonym">Eurotium cristatum</name>
    <dbReference type="NCBI Taxonomy" id="573508"/>
    <lineage>
        <taxon>Eukaryota</taxon>
        <taxon>Fungi</taxon>
        <taxon>Dikarya</taxon>
        <taxon>Ascomycota</taxon>
        <taxon>Pezizomycotina</taxon>
        <taxon>Eurotiomycetes</taxon>
        <taxon>Eurotiomycetidae</taxon>
        <taxon>Eurotiales</taxon>
        <taxon>Aspergillaceae</taxon>
        <taxon>Aspergillus</taxon>
        <taxon>Aspergillus subgen. Aspergillus</taxon>
    </lineage>
</organism>
<dbReference type="Proteomes" id="UP000094569">
    <property type="component" value="Unassembled WGS sequence"/>
</dbReference>
<comment type="caution">
    <text evidence="2">The sequence shown here is derived from an EMBL/GenBank/DDBJ whole genome shotgun (WGS) entry which is preliminary data.</text>
</comment>
<protein>
    <submittedName>
        <fullName evidence="2">Uncharacterized protein</fullName>
    </submittedName>
</protein>
<gene>
    <name evidence="2" type="ORF">SI65_06585</name>
</gene>
<keyword evidence="1" id="KW-0732">Signal</keyword>
<accession>A0A1E3BA30</accession>
<evidence type="ECO:0000313" key="2">
    <source>
        <dbReference type="EMBL" id="ODM17797.1"/>
    </source>
</evidence>
<name>A0A1E3BA30_ASPCR</name>